<gene>
    <name evidence="1" type="ORF">CEXT_25151</name>
</gene>
<dbReference type="Proteomes" id="UP001054945">
    <property type="component" value="Unassembled WGS sequence"/>
</dbReference>
<accession>A0AAV4QY91</accession>
<dbReference type="AlphaFoldDB" id="A0AAV4QY91"/>
<name>A0AAV4QY91_CAEEX</name>
<keyword evidence="2" id="KW-1185">Reference proteome</keyword>
<evidence type="ECO:0000313" key="1">
    <source>
        <dbReference type="EMBL" id="GIY14623.1"/>
    </source>
</evidence>
<reference evidence="1 2" key="1">
    <citation type="submission" date="2021-06" db="EMBL/GenBank/DDBJ databases">
        <title>Caerostris extrusa draft genome.</title>
        <authorList>
            <person name="Kono N."/>
            <person name="Arakawa K."/>
        </authorList>
    </citation>
    <scope>NUCLEOTIDE SEQUENCE [LARGE SCALE GENOMIC DNA]</scope>
</reference>
<sequence length="121" mass="13270">MMGYPKTFSAPPIHPFRPQDTSSSTFPTFEKLSNCLFTHTKYSLAVGGWIHLASFSTGELNEATGYGRKVGCFVDGVTTKTMVEIKISLSGGQEVPHAHGRPSAFCCCLGPYVFKTFFKLH</sequence>
<comment type="caution">
    <text evidence="1">The sequence shown here is derived from an EMBL/GenBank/DDBJ whole genome shotgun (WGS) entry which is preliminary data.</text>
</comment>
<dbReference type="EMBL" id="BPLR01007116">
    <property type="protein sequence ID" value="GIY14623.1"/>
    <property type="molecule type" value="Genomic_DNA"/>
</dbReference>
<protein>
    <submittedName>
        <fullName evidence="1">Uncharacterized protein</fullName>
    </submittedName>
</protein>
<evidence type="ECO:0000313" key="2">
    <source>
        <dbReference type="Proteomes" id="UP001054945"/>
    </source>
</evidence>
<proteinExistence type="predicted"/>
<organism evidence="1 2">
    <name type="scientific">Caerostris extrusa</name>
    <name type="common">Bark spider</name>
    <name type="synonym">Caerostris bankana</name>
    <dbReference type="NCBI Taxonomy" id="172846"/>
    <lineage>
        <taxon>Eukaryota</taxon>
        <taxon>Metazoa</taxon>
        <taxon>Ecdysozoa</taxon>
        <taxon>Arthropoda</taxon>
        <taxon>Chelicerata</taxon>
        <taxon>Arachnida</taxon>
        <taxon>Araneae</taxon>
        <taxon>Araneomorphae</taxon>
        <taxon>Entelegynae</taxon>
        <taxon>Araneoidea</taxon>
        <taxon>Araneidae</taxon>
        <taxon>Caerostris</taxon>
    </lineage>
</organism>